<reference evidence="1" key="2">
    <citation type="submission" date="2025-09" db="UniProtKB">
        <authorList>
            <consortium name="EnsemblPlants"/>
        </authorList>
    </citation>
    <scope>IDENTIFICATION</scope>
</reference>
<evidence type="ECO:0000313" key="2">
    <source>
        <dbReference type="Proteomes" id="UP001732700"/>
    </source>
</evidence>
<reference evidence="1" key="1">
    <citation type="submission" date="2021-05" db="EMBL/GenBank/DDBJ databases">
        <authorList>
            <person name="Scholz U."/>
            <person name="Mascher M."/>
            <person name="Fiebig A."/>
        </authorList>
    </citation>
    <scope>NUCLEOTIDE SEQUENCE [LARGE SCALE GENOMIC DNA]</scope>
</reference>
<dbReference type="EnsemblPlants" id="AVESA.00010b.r2.4AG0606680.1">
    <property type="protein sequence ID" value="AVESA.00010b.r2.4AG0606680.1.CDS"/>
    <property type="gene ID" value="AVESA.00010b.r2.4AG0606680"/>
</dbReference>
<accession>A0ACD5WBP4</accession>
<keyword evidence="2" id="KW-1185">Reference proteome</keyword>
<organism evidence="1 2">
    <name type="scientific">Avena sativa</name>
    <name type="common">Oat</name>
    <dbReference type="NCBI Taxonomy" id="4498"/>
    <lineage>
        <taxon>Eukaryota</taxon>
        <taxon>Viridiplantae</taxon>
        <taxon>Streptophyta</taxon>
        <taxon>Embryophyta</taxon>
        <taxon>Tracheophyta</taxon>
        <taxon>Spermatophyta</taxon>
        <taxon>Magnoliopsida</taxon>
        <taxon>Liliopsida</taxon>
        <taxon>Poales</taxon>
        <taxon>Poaceae</taxon>
        <taxon>BOP clade</taxon>
        <taxon>Pooideae</taxon>
        <taxon>Poodae</taxon>
        <taxon>Poeae</taxon>
        <taxon>Poeae Chloroplast Group 1 (Aveneae type)</taxon>
        <taxon>Aveninae</taxon>
        <taxon>Avena</taxon>
    </lineage>
</organism>
<sequence length="588" mass="67070">MPRPRGRTNFKLDAKRKPLSLVIQETLKELIAKKDVSSAKREERKHKEREDVAKNFYEMHKRLEIEDINGCAATGTCRPTRLFGVNSSSRSPSPLTPPIFHILLEPTDLRNLTPHHIASSRFSNGWSHAAARRRVGEASCPWELGLGCSAAPFSPPASSSREQARARNLFVEMQQPQAKTGDDHDWLAGIPDDALLRVLFFMPAREVVQTSVLARSWRHRWKSMPALRIHVGHVREESEAQNMARFVDNLLRLRDSSEKLELCEFLIRDTMYIDIRLWIQKASMLKPRILIIDYKEELSLQIHIMPLIFGDLSTLELKSVDLRDELLDFSRCPALKNLLLRFCFIGLTKNISSQSLEHLTIMYCTFLSDAHIRISAPSLISLVLFENYGNTPFLDSMPSLVNASVKLHDCEYRCCQEEYGILCSDNGCRKCGANVDRSRDCVLLKGLSKAKSLELVAQRGVFLFERDLMCCPTFCNLKTLLLNDWSVASDLHPLLCFLQQTPVLEKLTLQLGQTPVNWVEPEGGYNTLEQSFPSKKLKVAEVFYEEFDTRVEAISRILKAHGMYLQHIQQTKRPSERDSASNLTRQSS</sequence>
<evidence type="ECO:0000313" key="1">
    <source>
        <dbReference type="EnsemblPlants" id="AVESA.00010b.r2.4AG0606680.1.CDS"/>
    </source>
</evidence>
<name>A0ACD5WBP4_AVESA</name>
<dbReference type="Proteomes" id="UP001732700">
    <property type="component" value="Chromosome 4A"/>
</dbReference>
<proteinExistence type="predicted"/>
<protein>
    <submittedName>
        <fullName evidence="1">Uncharacterized protein</fullName>
    </submittedName>
</protein>